<accession>A0A7C8NKP6</accession>
<comment type="caution">
    <text evidence="4">The sequence shown here is derived from an EMBL/GenBank/DDBJ whole genome shotgun (WGS) entry which is preliminary data.</text>
</comment>
<protein>
    <submittedName>
        <fullName evidence="4">GTPase, IMAP member 8</fullName>
    </submittedName>
</protein>
<name>A0A7C8NKP6_ORBOL</name>
<sequence>MERYRFRFKEFLALNNPAPQCMFTKDFQSIRQRPKIQAAMNPVQYRGSRGPSNVMADTNAEYLKVMLADYPDAGKLFPFILVMGETGAGKSTFIKTLAPDSDVKIERGLDPGTSTSTVVPVKVGFLSVNLVDTPGFNDIERSDADILLDISKCLVTLSRAGGELRGIIYLHNLALPRFSGTCKAHMEMLQKICGDKGIGNVFLVASNWDSGNEDTCILREQSLHSKYWRSFINEGATFTRFRNSYESAAVIVAQCAWKEPVVFDLQKEILEDGLLLESTRAGLFALHRRSVRPETLRKVLRGEAPGAPEVIEKAIKTGEDDEEKLKVDVVKETDSRFMAMIRSKGAKRAATVLQIIVAIAGIGLNIAGVMTG</sequence>
<dbReference type="Proteomes" id="UP000480548">
    <property type="component" value="Unassembled WGS sequence"/>
</dbReference>
<organism evidence="4 5">
    <name type="scientific">Orbilia oligospora</name>
    <name type="common">Nematode-trapping fungus</name>
    <name type="synonym">Arthrobotrys oligospora</name>
    <dbReference type="NCBI Taxonomy" id="2813651"/>
    <lineage>
        <taxon>Eukaryota</taxon>
        <taxon>Fungi</taxon>
        <taxon>Dikarya</taxon>
        <taxon>Ascomycota</taxon>
        <taxon>Pezizomycotina</taxon>
        <taxon>Orbiliomycetes</taxon>
        <taxon>Orbiliales</taxon>
        <taxon>Orbiliaceae</taxon>
        <taxon>Orbilia</taxon>
    </lineage>
</organism>
<dbReference type="InterPro" id="IPR027417">
    <property type="entry name" value="P-loop_NTPase"/>
</dbReference>
<reference evidence="4 5" key="1">
    <citation type="submission" date="2019-06" db="EMBL/GenBank/DDBJ databases">
        <authorList>
            <person name="Palmer J.M."/>
        </authorList>
    </citation>
    <scope>NUCLEOTIDE SEQUENCE [LARGE SCALE GENOMIC DNA]</scope>
    <source>
        <strain evidence="4 5">TWF703</strain>
    </source>
</reference>
<evidence type="ECO:0000313" key="4">
    <source>
        <dbReference type="EMBL" id="KAF3136089.1"/>
    </source>
</evidence>
<dbReference type="InterPro" id="IPR006703">
    <property type="entry name" value="G_AIG1"/>
</dbReference>
<dbReference type="Pfam" id="PF04548">
    <property type="entry name" value="AIG1"/>
    <property type="match status" value="1"/>
</dbReference>
<evidence type="ECO:0000259" key="3">
    <source>
        <dbReference type="Pfam" id="PF04548"/>
    </source>
</evidence>
<evidence type="ECO:0000313" key="5">
    <source>
        <dbReference type="Proteomes" id="UP000480548"/>
    </source>
</evidence>
<keyword evidence="1" id="KW-0547">Nucleotide-binding</keyword>
<dbReference type="AlphaFoldDB" id="A0A7C8NKP6"/>
<keyword evidence="2" id="KW-0472">Membrane</keyword>
<dbReference type="Gene3D" id="3.40.50.300">
    <property type="entry name" value="P-loop containing nucleotide triphosphate hydrolases"/>
    <property type="match status" value="1"/>
</dbReference>
<dbReference type="SUPFAM" id="SSF52540">
    <property type="entry name" value="P-loop containing nucleoside triphosphate hydrolases"/>
    <property type="match status" value="1"/>
</dbReference>
<keyword evidence="2" id="KW-1133">Transmembrane helix</keyword>
<dbReference type="EMBL" id="WIQZ01000030">
    <property type="protein sequence ID" value="KAF3136089.1"/>
    <property type="molecule type" value="Genomic_DNA"/>
</dbReference>
<gene>
    <name evidence="4" type="primary">GIMAP8</name>
    <name evidence="4" type="ORF">TWF703_005733</name>
</gene>
<evidence type="ECO:0000256" key="1">
    <source>
        <dbReference type="ARBA" id="ARBA00022741"/>
    </source>
</evidence>
<dbReference type="InterPro" id="IPR025662">
    <property type="entry name" value="Sigma_54_int_dom_ATP-bd_1"/>
</dbReference>
<evidence type="ECO:0000256" key="2">
    <source>
        <dbReference type="SAM" id="Phobius"/>
    </source>
</evidence>
<dbReference type="PROSITE" id="PS00675">
    <property type="entry name" value="SIGMA54_INTERACT_1"/>
    <property type="match status" value="1"/>
</dbReference>
<feature type="transmembrane region" description="Helical" evidence="2">
    <location>
        <begin position="349"/>
        <end position="370"/>
    </location>
</feature>
<dbReference type="GO" id="GO:0005525">
    <property type="term" value="F:GTP binding"/>
    <property type="evidence" value="ECO:0007669"/>
    <property type="project" value="InterPro"/>
</dbReference>
<proteinExistence type="predicted"/>
<keyword evidence="2" id="KW-0812">Transmembrane</keyword>
<feature type="domain" description="AIG1-type G" evidence="3">
    <location>
        <begin position="80"/>
        <end position="210"/>
    </location>
</feature>